<organism evidence="1 2">
    <name type="scientific">Crocodylus porosus</name>
    <name type="common">Saltwater crocodile</name>
    <name type="synonym">Estuarine crocodile</name>
    <dbReference type="NCBI Taxonomy" id="8502"/>
    <lineage>
        <taxon>Eukaryota</taxon>
        <taxon>Metazoa</taxon>
        <taxon>Chordata</taxon>
        <taxon>Craniata</taxon>
        <taxon>Vertebrata</taxon>
        <taxon>Euteleostomi</taxon>
        <taxon>Archelosauria</taxon>
        <taxon>Archosauria</taxon>
        <taxon>Crocodylia</taxon>
        <taxon>Longirostres</taxon>
        <taxon>Crocodylidae</taxon>
        <taxon>Crocodylus</taxon>
    </lineage>
</organism>
<name>A0A7M4FBZ4_CROPO</name>
<keyword evidence="2" id="KW-1185">Reference proteome</keyword>
<reference evidence="1" key="2">
    <citation type="submission" date="2025-09" db="UniProtKB">
        <authorList>
            <consortium name="Ensembl"/>
        </authorList>
    </citation>
    <scope>IDENTIFICATION</scope>
</reference>
<accession>A0A7M4FBZ4</accession>
<proteinExistence type="predicted"/>
<dbReference type="Ensembl" id="ENSCPRT00005026621.1">
    <property type="protein sequence ID" value="ENSCPRP00005022786.1"/>
    <property type="gene ID" value="ENSCPRG00005015885.1"/>
</dbReference>
<evidence type="ECO:0000313" key="2">
    <source>
        <dbReference type="Proteomes" id="UP000594220"/>
    </source>
</evidence>
<dbReference type="AlphaFoldDB" id="A0A7M4FBZ4"/>
<evidence type="ECO:0000313" key="1">
    <source>
        <dbReference type="Ensembl" id="ENSCPRP00005022786.1"/>
    </source>
</evidence>
<sequence length="100" mass="10981">MRTLASACIGSAGQKEAKPWAHLSPRAGAGRDISLPAAKEKELLKEQLHRDAWLLVLLLVGSQITWSWEAHFAKAEVCLLRGFFTPQQDTLQVLPCCGVN</sequence>
<protein>
    <submittedName>
        <fullName evidence="1">Uncharacterized protein</fullName>
    </submittedName>
</protein>
<reference evidence="1" key="1">
    <citation type="submission" date="2025-08" db="UniProtKB">
        <authorList>
            <consortium name="Ensembl"/>
        </authorList>
    </citation>
    <scope>IDENTIFICATION</scope>
</reference>
<dbReference type="Proteomes" id="UP000594220">
    <property type="component" value="Unplaced"/>
</dbReference>